<gene>
    <name evidence="4" type="primary">fdxB_5</name>
    <name evidence="4" type="ORF">GALL_272480</name>
</gene>
<name>A0A1J5RFR2_9ZZZZ</name>
<evidence type="ECO:0000256" key="2">
    <source>
        <dbReference type="ARBA" id="ARBA00030616"/>
    </source>
</evidence>
<dbReference type="AlphaFoldDB" id="A0A1J5RFR2"/>
<dbReference type="NCBIfam" id="TIGR02936">
    <property type="entry name" value="fdxN_nitrog"/>
    <property type="match status" value="1"/>
</dbReference>
<evidence type="ECO:0000259" key="3">
    <source>
        <dbReference type="PROSITE" id="PS51379"/>
    </source>
</evidence>
<dbReference type="SUPFAM" id="SSF46548">
    <property type="entry name" value="alpha-helical ferredoxin"/>
    <property type="match status" value="1"/>
</dbReference>
<sequence length="98" mass="10603">MSFLTFKTRDGSDWVPKYLMDLKAELCIGCGRCFKVCTQGVLKLMGINDDGEMCDPFDDDQEIERKVMTIEAAGACIGCGSCETVCGTNAQTHAPVPA</sequence>
<dbReference type="Pfam" id="PF12838">
    <property type="entry name" value="Fer4_7"/>
    <property type="match status" value="1"/>
</dbReference>
<feature type="domain" description="4Fe-4S ferredoxin-type" evidence="3">
    <location>
        <begin position="66"/>
        <end position="96"/>
    </location>
</feature>
<organism evidence="4">
    <name type="scientific">mine drainage metagenome</name>
    <dbReference type="NCBI Taxonomy" id="410659"/>
    <lineage>
        <taxon>unclassified sequences</taxon>
        <taxon>metagenomes</taxon>
        <taxon>ecological metagenomes</taxon>
    </lineage>
</organism>
<evidence type="ECO:0000313" key="4">
    <source>
        <dbReference type="EMBL" id="OIQ90847.1"/>
    </source>
</evidence>
<feature type="domain" description="4Fe-4S ferredoxin-type" evidence="3">
    <location>
        <begin position="16"/>
        <end position="47"/>
    </location>
</feature>
<comment type="caution">
    <text evidence="4">The sequence shown here is derived from an EMBL/GenBank/DDBJ whole genome shotgun (WGS) entry which is preliminary data.</text>
</comment>
<evidence type="ECO:0000256" key="1">
    <source>
        <dbReference type="ARBA" id="ARBA00023231"/>
    </source>
</evidence>
<reference evidence="4" key="1">
    <citation type="submission" date="2016-10" db="EMBL/GenBank/DDBJ databases">
        <title>Sequence of Gallionella enrichment culture.</title>
        <authorList>
            <person name="Poehlein A."/>
            <person name="Muehling M."/>
            <person name="Daniel R."/>
        </authorList>
    </citation>
    <scope>NUCLEOTIDE SEQUENCE</scope>
</reference>
<keyword evidence="1" id="KW-0535">Nitrogen fixation</keyword>
<dbReference type="InterPro" id="IPR017896">
    <property type="entry name" value="4Fe4S_Fe-S-bd"/>
</dbReference>
<dbReference type="PROSITE" id="PS00198">
    <property type="entry name" value="4FE4S_FER_1"/>
    <property type="match status" value="1"/>
</dbReference>
<dbReference type="Gene3D" id="3.30.70.20">
    <property type="match status" value="1"/>
</dbReference>
<accession>A0A1J5RFR2</accession>
<proteinExistence type="predicted"/>
<dbReference type="EMBL" id="MLJW01000278">
    <property type="protein sequence ID" value="OIQ90847.1"/>
    <property type="molecule type" value="Genomic_DNA"/>
</dbReference>
<dbReference type="PROSITE" id="PS51379">
    <property type="entry name" value="4FE4S_FER_2"/>
    <property type="match status" value="2"/>
</dbReference>
<dbReference type="InterPro" id="IPR017900">
    <property type="entry name" value="4Fe4S_Fe_S_CS"/>
</dbReference>
<dbReference type="InterPro" id="IPR014283">
    <property type="entry name" value="FdIII_4_nif"/>
</dbReference>
<protein>
    <recommendedName>
        <fullName evidence="2">Ferredoxin III</fullName>
    </recommendedName>
</protein>